<evidence type="ECO:0000313" key="2">
    <source>
        <dbReference type="EMBL" id="KAL2060543.1"/>
    </source>
</evidence>
<name>A0ABR4BSD9_9HELO</name>
<evidence type="ECO:0000256" key="1">
    <source>
        <dbReference type="SAM" id="MobiDB-lite"/>
    </source>
</evidence>
<gene>
    <name evidence="2" type="ORF">VTL71DRAFT_9184</name>
</gene>
<dbReference type="Proteomes" id="UP001595075">
    <property type="component" value="Unassembled WGS sequence"/>
</dbReference>
<sequence>MAPYYFSLPESELEIIELSLFEKCLLSRIVHTLRLGVYMYQKRSDKAEVINKALPGAVDCEAYIKSAFSSEVLSDKLFPLRHTGSSMQFILKSMPIPSNPFELSAINIFQLCIWRTFAFGTCDRLAAIELEDEVEGDDGPDLDHLCAIIRGSGNGALKLAVPAYGQLQILKAKVPSMLSSFWELAQDISASITAKMAPPTFANLHNLLIAKSISSVPQYGLIPWLLISDFFEYGLCQPPTLHDLAEHMTNGKAAGPCNAIKIIALETGEVAPADADELANVLGAIFEVLQKPPKKCPTIEKLAEDCKAIQGRVLSVVDLEHALCKISRQNSRVMAGNWPKKTAVVVGKSAKGKKRGAEEREGGDKAPGVADEASSGRDGNFGDGEEGMERGQVDGVDDVVEPAAKKRKTDAAGG</sequence>
<evidence type="ECO:0000313" key="3">
    <source>
        <dbReference type="Proteomes" id="UP001595075"/>
    </source>
</evidence>
<feature type="compositionally biased region" description="Basic and acidic residues" evidence="1">
    <location>
        <begin position="355"/>
        <end position="364"/>
    </location>
</feature>
<feature type="region of interest" description="Disordered" evidence="1">
    <location>
        <begin position="346"/>
        <end position="414"/>
    </location>
</feature>
<comment type="caution">
    <text evidence="2">The sequence shown here is derived from an EMBL/GenBank/DDBJ whole genome shotgun (WGS) entry which is preliminary data.</text>
</comment>
<reference evidence="2 3" key="1">
    <citation type="journal article" date="2024" name="Commun. Biol.">
        <title>Comparative genomic analysis of thermophilic fungi reveals convergent evolutionary adaptations and gene losses.</title>
        <authorList>
            <person name="Steindorff A.S."/>
            <person name="Aguilar-Pontes M.V."/>
            <person name="Robinson A.J."/>
            <person name="Andreopoulos B."/>
            <person name="LaButti K."/>
            <person name="Kuo A."/>
            <person name="Mondo S."/>
            <person name="Riley R."/>
            <person name="Otillar R."/>
            <person name="Haridas S."/>
            <person name="Lipzen A."/>
            <person name="Grimwood J."/>
            <person name="Schmutz J."/>
            <person name="Clum A."/>
            <person name="Reid I.D."/>
            <person name="Moisan M.C."/>
            <person name="Butler G."/>
            <person name="Nguyen T.T.M."/>
            <person name="Dewar K."/>
            <person name="Conant G."/>
            <person name="Drula E."/>
            <person name="Henrissat B."/>
            <person name="Hansel C."/>
            <person name="Singer S."/>
            <person name="Hutchinson M.I."/>
            <person name="de Vries R.P."/>
            <person name="Natvig D.O."/>
            <person name="Powell A.J."/>
            <person name="Tsang A."/>
            <person name="Grigoriev I.V."/>
        </authorList>
    </citation>
    <scope>NUCLEOTIDE SEQUENCE [LARGE SCALE GENOMIC DNA]</scope>
    <source>
        <strain evidence="2 3">CBS 494.80</strain>
    </source>
</reference>
<proteinExistence type="predicted"/>
<keyword evidence="3" id="KW-1185">Reference proteome</keyword>
<organism evidence="2 3">
    <name type="scientific">Oculimacula yallundae</name>
    <dbReference type="NCBI Taxonomy" id="86028"/>
    <lineage>
        <taxon>Eukaryota</taxon>
        <taxon>Fungi</taxon>
        <taxon>Dikarya</taxon>
        <taxon>Ascomycota</taxon>
        <taxon>Pezizomycotina</taxon>
        <taxon>Leotiomycetes</taxon>
        <taxon>Helotiales</taxon>
        <taxon>Ploettnerulaceae</taxon>
        <taxon>Oculimacula</taxon>
    </lineage>
</organism>
<protein>
    <submittedName>
        <fullName evidence="2">Uncharacterized protein</fullName>
    </submittedName>
</protein>
<accession>A0ABR4BSD9</accession>
<dbReference type="EMBL" id="JAZHXI010000021">
    <property type="protein sequence ID" value="KAL2060543.1"/>
    <property type="molecule type" value="Genomic_DNA"/>
</dbReference>